<dbReference type="OrthoDB" id="1652165at2"/>
<evidence type="ECO:0000313" key="2">
    <source>
        <dbReference type="Proteomes" id="UP000321479"/>
    </source>
</evidence>
<proteinExistence type="predicted"/>
<keyword evidence="2" id="KW-1185">Reference proteome</keyword>
<evidence type="ECO:0000313" key="1">
    <source>
        <dbReference type="EMBL" id="QEC62545.1"/>
    </source>
</evidence>
<dbReference type="Proteomes" id="UP000321479">
    <property type="component" value="Chromosome"/>
</dbReference>
<name>A0A5B8UUU3_9SPHI</name>
<accession>A0A5B8UUU3</accession>
<organism evidence="1 2">
    <name type="scientific">Mucilaginibacter ginsenosidivorans</name>
    <dbReference type="NCBI Taxonomy" id="398053"/>
    <lineage>
        <taxon>Bacteria</taxon>
        <taxon>Pseudomonadati</taxon>
        <taxon>Bacteroidota</taxon>
        <taxon>Sphingobacteriia</taxon>
        <taxon>Sphingobacteriales</taxon>
        <taxon>Sphingobacteriaceae</taxon>
        <taxon>Mucilaginibacter</taxon>
    </lineage>
</organism>
<protein>
    <recommendedName>
        <fullName evidence="3">G8 domain-containing protein</fullName>
    </recommendedName>
</protein>
<gene>
    <name evidence="1" type="ORF">FRZ54_08060</name>
</gene>
<reference evidence="1 2" key="1">
    <citation type="journal article" date="2017" name="Curr. Microbiol.">
        <title>Mucilaginibacter ginsenosidivorans sp. nov., Isolated from Soil of Ginseng Field.</title>
        <authorList>
            <person name="Kim M.M."/>
            <person name="Siddiqi M.Z."/>
            <person name="Im W.T."/>
        </authorList>
    </citation>
    <scope>NUCLEOTIDE SEQUENCE [LARGE SCALE GENOMIC DNA]</scope>
    <source>
        <strain evidence="1 2">Gsoil 3017</strain>
    </source>
</reference>
<dbReference type="RefSeq" id="WP_147031122.1">
    <property type="nucleotide sequence ID" value="NZ_CP042436.1"/>
</dbReference>
<evidence type="ECO:0008006" key="3">
    <source>
        <dbReference type="Google" id="ProtNLM"/>
    </source>
</evidence>
<dbReference type="AlphaFoldDB" id="A0A5B8UUU3"/>
<sequence>MNTSQLTRRTIFTGLRVFCPGPRYRAACCLFFTLLLTIARSGAATLVWTGAAGTDWANAANWSPQQVPGSGDAVQIGFTGFVNQPALSQNAQCASLAFGNRQAVTLTISGSLNVSGAITLAHSDDDFIPHATVTGTGTLTCTSLLIGDGVFSKLVLSKTTLFSTSLTNFTVNGNATVNSVTMFLLSGGVAHNHGRLSLEGGLLTITGQIRLTNNIPSFLAGHIDGYLPSASFLIDVSTADARLKLPGNPAIHIGNPAGDTVDFYTYGETQDGGSTVEYAGGDQVVSTRSTPGMDRLPAVYQNLIISGSGTKVTENASGDTLDTEGYLTISAGALDLQANHAFLSTGGDFNNRATTRLAKARFYGTLFLNAGTFSTTPDTLSFLKAGQQLRDSTADGTTITTAYLKTGSKTIVGGRFIIPPGGSWTVADNATQLQVSPNAELVLRADGTGDPALIFLGINQNLVAAARQSPVTGPVNLKGRIAAATAKGAARRPLLATTGRQTLAPPQVLTLSLLHEGAVSLPLVIRFDAGAQPSYSPGEDQLYRKAAGPGPEAWSYSSDHKPLTQNTLPLHTGKTVISLFCGGASGGAYTWQINGAAGLPPGYTIRLLDKLTGKSADLKTTAHYHFSTARGNPASYGSRFELLITRQDGQ</sequence>
<dbReference type="EMBL" id="CP042436">
    <property type="protein sequence ID" value="QEC62545.1"/>
    <property type="molecule type" value="Genomic_DNA"/>
</dbReference>
<dbReference type="KEGG" id="mgin:FRZ54_08060"/>